<name>A0A2W5NSR7_9SPHN</name>
<sequence length="369" mass="39174">MVGSVAAGSAAVLGGGPAGASAALLLARAGRDVHLFERQEGPHHKICGEFMSVEAQRDLRAMAFEPLRLGAVAIDRVRIVSGSATVEARLPFTGLGVSRLVMDEALLEAAQAAGAHLRRGEKVLSIDDCAVHTTKGRFEAETLLLATGKHDLRGARRPSAERPGRRADYLGFKMHWRISAGQEAALGNAVELVACDHGYLGLQRVAPRVMNFCALIRRDGFTGSWPALLAELARQDHIARRLDGATELFARPCTVAGLPYGQVQRPADDRAGLFRLGDQAALTAPLTGDGMAIALRSAALAAESLLAGMGPADYTRRLRREVGAQVRKAMLLHRLASLPLTARLAAGLLGFCPPLLGRMAAVTRLQTTP</sequence>
<dbReference type="PANTHER" id="PTHR42685:SF22">
    <property type="entry name" value="CONDITIONED MEDIUM FACTOR RECEPTOR 1"/>
    <property type="match status" value="1"/>
</dbReference>
<organism evidence="2 3">
    <name type="scientific">Novosphingobium pentaromativorans</name>
    <dbReference type="NCBI Taxonomy" id="205844"/>
    <lineage>
        <taxon>Bacteria</taxon>
        <taxon>Pseudomonadati</taxon>
        <taxon>Pseudomonadota</taxon>
        <taxon>Alphaproteobacteria</taxon>
        <taxon>Sphingomonadales</taxon>
        <taxon>Sphingomonadaceae</taxon>
        <taxon>Novosphingobium</taxon>
    </lineage>
</organism>
<dbReference type="Pfam" id="PF07992">
    <property type="entry name" value="Pyr_redox_2"/>
    <property type="match status" value="1"/>
</dbReference>
<dbReference type="Proteomes" id="UP000249082">
    <property type="component" value="Unassembled WGS sequence"/>
</dbReference>
<dbReference type="InterPro" id="IPR023753">
    <property type="entry name" value="FAD/NAD-binding_dom"/>
</dbReference>
<dbReference type="EMBL" id="QFPX01000003">
    <property type="protein sequence ID" value="PZQ56601.1"/>
    <property type="molecule type" value="Genomic_DNA"/>
</dbReference>
<accession>A0A2W5NSR7</accession>
<gene>
    <name evidence="2" type="ORF">DI555_04420</name>
</gene>
<dbReference type="PRINTS" id="PR00420">
    <property type="entry name" value="RNGMNOXGNASE"/>
</dbReference>
<evidence type="ECO:0000313" key="3">
    <source>
        <dbReference type="Proteomes" id="UP000249082"/>
    </source>
</evidence>
<proteinExistence type="predicted"/>
<dbReference type="SUPFAM" id="SSF51905">
    <property type="entry name" value="FAD/NAD(P)-binding domain"/>
    <property type="match status" value="1"/>
</dbReference>
<dbReference type="InterPro" id="IPR050407">
    <property type="entry name" value="Geranylgeranyl_reductase"/>
</dbReference>
<dbReference type="PANTHER" id="PTHR42685">
    <property type="entry name" value="GERANYLGERANYL DIPHOSPHATE REDUCTASE"/>
    <property type="match status" value="1"/>
</dbReference>
<feature type="domain" description="FAD/NAD(P)-binding" evidence="1">
    <location>
        <begin position="11"/>
        <end position="150"/>
    </location>
</feature>
<dbReference type="GO" id="GO:0016491">
    <property type="term" value="F:oxidoreductase activity"/>
    <property type="evidence" value="ECO:0007669"/>
    <property type="project" value="InterPro"/>
</dbReference>
<dbReference type="InterPro" id="IPR036188">
    <property type="entry name" value="FAD/NAD-bd_sf"/>
</dbReference>
<reference evidence="2 3" key="1">
    <citation type="submission" date="2017-08" db="EMBL/GenBank/DDBJ databases">
        <title>Infants hospitalized years apart are colonized by the same room-sourced microbial strains.</title>
        <authorList>
            <person name="Brooks B."/>
            <person name="Olm M.R."/>
            <person name="Firek B.A."/>
            <person name="Baker R."/>
            <person name="Thomas B.C."/>
            <person name="Morowitz M.J."/>
            <person name="Banfield J.F."/>
        </authorList>
    </citation>
    <scope>NUCLEOTIDE SEQUENCE [LARGE SCALE GENOMIC DNA]</scope>
    <source>
        <strain evidence="2">S2_005_002_R2_33</strain>
    </source>
</reference>
<protein>
    <submittedName>
        <fullName evidence="2">Electron transfer flavoprotein</fullName>
    </submittedName>
</protein>
<dbReference type="Gene3D" id="3.50.50.60">
    <property type="entry name" value="FAD/NAD(P)-binding domain"/>
    <property type="match status" value="1"/>
</dbReference>
<evidence type="ECO:0000313" key="2">
    <source>
        <dbReference type="EMBL" id="PZQ56601.1"/>
    </source>
</evidence>
<evidence type="ECO:0000259" key="1">
    <source>
        <dbReference type="Pfam" id="PF07992"/>
    </source>
</evidence>
<comment type="caution">
    <text evidence="2">The sequence shown here is derived from an EMBL/GenBank/DDBJ whole genome shotgun (WGS) entry which is preliminary data.</text>
</comment>
<dbReference type="AlphaFoldDB" id="A0A2W5NSR7"/>